<dbReference type="RefSeq" id="WP_379231389.1">
    <property type="nucleotide sequence ID" value="NZ_JBHSTE010000001.1"/>
</dbReference>
<evidence type="ECO:0000259" key="1">
    <source>
        <dbReference type="Pfam" id="PF01261"/>
    </source>
</evidence>
<dbReference type="GO" id="GO:0016853">
    <property type="term" value="F:isomerase activity"/>
    <property type="evidence" value="ECO:0007669"/>
    <property type="project" value="UniProtKB-KW"/>
</dbReference>
<dbReference type="EMBL" id="JBHSTE010000001">
    <property type="protein sequence ID" value="MFC6331789.1"/>
    <property type="molecule type" value="Genomic_DNA"/>
</dbReference>
<accession>A0ABW1V000</accession>
<sequence length="279" mass="31283">MKFSVFTVMMPDCTLEETVRLLQKYGYDGVEWRFTTLDPNRQNETPSFWVNNLSTVPADSSIEQLKSIAELTKAHGLVIPNLAAYISTGDILATEQAMKAAAVLGAPSIRIAVPGYNKDTRYWEALQSGREYLAEVEKLSKRYSVKGTIETHHGNIASSASAARRLVDGFDPDHIGVIYDPGNMVHEGFEAYRMGLEILGAYLAHVHVKNAASFYDVDSSQWRVAWRTIDDGEVYWPQVIEALQAIGYDGWLSMEDFSMSAPTEETLEKHISYLKQFIT</sequence>
<proteinExistence type="predicted"/>
<organism evidence="2 3">
    <name type="scientific">Paenibacillus septentrionalis</name>
    <dbReference type="NCBI Taxonomy" id="429342"/>
    <lineage>
        <taxon>Bacteria</taxon>
        <taxon>Bacillati</taxon>
        <taxon>Bacillota</taxon>
        <taxon>Bacilli</taxon>
        <taxon>Bacillales</taxon>
        <taxon>Paenibacillaceae</taxon>
        <taxon>Paenibacillus</taxon>
    </lineage>
</organism>
<evidence type="ECO:0000313" key="2">
    <source>
        <dbReference type="EMBL" id="MFC6331789.1"/>
    </source>
</evidence>
<protein>
    <submittedName>
        <fullName evidence="2">Sugar phosphate isomerase/epimerase family protein</fullName>
    </submittedName>
</protein>
<dbReference type="SUPFAM" id="SSF51658">
    <property type="entry name" value="Xylose isomerase-like"/>
    <property type="match status" value="1"/>
</dbReference>
<dbReference type="Proteomes" id="UP001596233">
    <property type="component" value="Unassembled WGS sequence"/>
</dbReference>
<gene>
    <name evidence="2" type="ORF">ACFP56_04075</name>
</gene>
<feature type="domain" description="Xylose isomerase-like TIM barrel" evidence="1">
    <location>
        <begin position="19"/>
        <end position="276"/>
    </location>
</feature>
<dbReference type="Pfam" id="PF01261">
    <property type="entry name" value="AP_endonuc_2"/>
    <property type="match status" value="1"/>
</dbReference>
<dbReference type="Gene3D" id="3.20.20.150">
    <property type="entry name" value="Divalent-metal-dependent TIM barrel enzymes"/>
    <property type="match status" value="1"/>
</dbReference>
<dbReference type="InterPro" id="IPR050312">
    <property type="entry name" value="IolE/XylAMocC-like"/>
</dbReference>
<dbReference type="InterPro" id="IPR013022">
    <property type="entry name" value="Xyl_isomerase-like_TIM-brl"/>
</dbReference>
<name>A0ABW1V000_9BACL</name>
<keyword evidence="2" id="KW-0413">Isomerase</keyword>
<comment type="caution">
    <text evidence="2">The sequence shown here is derived from an EMBL/GenBank/DDBJ whole genome shotgun (WGS) entry which is preliminary data.</text>
</comment>
<dbReference type="PANTHER" id="PTHR12110">
    <property type="entry name" value="HYDROXYPYRUVATE ISOMERASE"/>
    <property type="match status" value="1"/>
</dbReference>
<dbReference type="InterPro" id="IPR036237">
    <property type="entry name" value="Xyl_isomerase-like_sf"/>
</dbReference>
<evidence type="ECO:0000313" key="3">
    <source>
        <dbReference type="Proteomes" id="UP001596233"/>
    </source>
</evidence>
<keyword evidence="3" id="KW-1185">Reference proteome</keyword>
<reference evidence="3" key="1">
    <citation type="journal article" date="2019" name="Int. J. Syst. Evol. Microbiol.">
        <title>The Global Catalogue of Microorganisms (GCM) 10K type strain sequencing project: providing services to taxonomists for standard genome sequencing and annotation.</title>
        <authorList>
            <consortium name="The Broad Institute Genomics Platform"/>
            <consortium name="The Broad Institute Genome Sequencing Center for Infectious Disease"/>
            <person name="Wu L."/>
            <person name="Ma J."/>
        </authorList>
    </citation>
    <scope>NUCLEOTIDE SEQUENCE [LARGE SCALE GENOMIC DNA]</scope>
    <source>
        <strain evidence="3">PCU 280</strain>
    </source>
</reference>